<dbReference type="EMBL" id="VUJU01000143">
    <property type="protein sequence ID" value="KAF0772711.1"/>
    <property type="molecule type" value="Genomic_DNA"/>
</dbReference>
<sequence>MPRTYTVPINRWIGADDIFVLSHITIQSVKRDTATTTTLRPVTPPCFECTTQTAEHPANLCGDYVVTFKYACTDDPCHTTNPCCTHKFGYKKTK</sequence>
<dbReference type="Proteomes" id="UP000478052">
    <property type="component" value="Unassembled WGS sequence"/>
</dbReference>
<protein>
    <submittedName>
        <fullName evidence="1">Uncharacterized protein</fullName>
    </submittedName>
</protein>
<name>A0A6G0ZNQ6_APHCR</name>
<proteinExistence type="predicted"/>
<accession>A0A6G0ZNQ6</accession>
<reference evidence="1 2" key="1">
    <citation type="submission" date="2019-08" db="EMBL/GenBank/DDBJ databases">
        <title>Whole genome of Aphis craccivora.</title>
        <authorList>
            <person name="Voronova N.V."/>
            <person name="Shulinski R.S."/>
            <person name="Bandarenka Y.V."/>
            <person name="Zhorov D.G."/>
            <person name="Warner D."/>
        </authorList>
    </citation>
    <scope>NUCLEOTIDE SEQUENCE [LARGE SCALE GENOMIC DNA]</scope>
    <source>
        <strain evidence="1">180601</strain>
        <tissue evidence="1">Whole Body</tissue>
    </source>
</reference>
<evidence type="ECO:0000313" key="2">
    <source>
        <dbReference type="Proteomes" id="UP000478052"/>
    </source>
</evidence>
<comment type="caution">
    <text evidence="1">The sequence shown here is derived from an EMBL/GenBank/DDBJ whole genome shotgun (WGS) entry which is preliminary data.</text>
</comment>
<dbReference type="AlphaFoldDB" id="A0A6G0ZNQ6"/>
<gene>
    <name evidence="1" type="ORF">FWK35_00006392</name>
</gene>
<dbReference type="OrthoDB" id="10421161at2759"/>
<evidence type="ECO:0000313" key="1">
    <source>
        <dbReference type="EMBL" id="KAF0772711.1"/>
    </source>
</evidence>
<keyword evidence="2" id="KW-1185">Reference proteome</keyword>
<organism evidence="1 2">
    <name type="scientific">Aphis craccivora</name>
    <name type="common">Cowpea aphid</name>
    <dbReference type="NCBI Taxonomy" id="307492"/>
    <lineage>
        <taxon>Eukaryota</taxon>
        <taxon>Metazoa</taxon>
        <taxon>Ecdysozoa</taxon>
        <taxon>Arthropoda</taxon>
        <taxon>Hexapoda</taxon>
        <taxon>Insecta</taxon>
        <taxon>Pterygota</taxon>
        <taxon>Neoptera</taxon>
        <taxon>Paraneoptera</taxon>
        <taxon>Hemiptera</taxon>
        <taxon>Sternorrhyncha</taxon>
        <taxon>Aphidomorpha</taxon>
        <taxon>Aphidoidea</taxon>
        <taxon>Aphididae</taxon>
        <taxon>Aphidini</taxon>
        <taxon>Aphis</taxon>
        <taxon>Aphis</taxon>
    </lineage>
</organism>